<name>A0A5B7YG51_9ALTE</name>
<reference evidence="1 2" key="1">
    <citation type="submission" date="2019-04" db="EMBL/GenBank/DDBJ databases">
        <title>Salinimonas iocasae sp. nov., a halophilic bacterium isolated from the outer tube casing of tubeworms in Okinawa Trough.</title>
        <authorList>
            <person name="Zhang H."/>
            <person name="Wang H."/>
            <person name="Li C."/>
        </authorList>
    </citation>
    <scope>NUCLEOTIDE SEQUENCE [LARGE SCALE GENOMIC DNA]</scope>
    <source>
        <strain evidence="1 2">KX18D6</strain>
    </source>
</reference>
<evidence type="ECO:0000313" key="2">
    <source>
        <dbReference type="Proteomes" id="UP000304912"/>
    </source>
</evidence>
<dbReference type="Proteomes" id="UP000304912">
    <property type="component" value="Chromosome"/>
</dbReference>
<accession>A0A5B7YG51</accession>
<sequence>MIRKILVFIEIAALVIVLRMPIVQDFLSSAQQTVTHWLITIEALPDKMALHDLREQSSGLYSSMRPFQQDYFDSVTSSRQNVNHFHKTYCLNDDKNPFIAGDNRHQFCSYLSESPLLAKR</sequence>
<organism evidence="1 2">
    <name type="scientific">Salinimonas iocasae</name>
    <dbReference type="NCBI Taxonomy" id="2572577"/>
    <lineage>
        <taxon>Bacteria</taxon>
        <taxon>Pseudomonadati</taxon>
        <taxon>Pseudomonadota</taxon>
        <taxon>Gammaproteobacteria</taxon>
        <taxon>Alteromonadales</taxon>
        <taxon>Alteromonadaceae</taxon>
        <taxon>Alteromonas/Salinimonas group</taxon>
        <taxon>Salinimonas</taxon>
    </lineage>
</organism>
<gene>
    <name evidence="1" type="ORF">FBQ74_14400</name>
</gene>
<dbReference type="RefSeq" id="WP_139757321.1">
    <property type="nucleotide sequence ID" value="NZ_CP039852.1"/>
</dbReference>
<proteinExistence type="predicted"/>
<dbReference type="OrthoDB" id="6336011at2"/>
<evidence type="ECO:0000313" key="1">
    <source>
        <dbReference type="EMBL" id="QCZ94584.1"/>
    </source>
</evidence>
<dbReference type="AlphaFoldDB" id="A0A5B7YG51"/>
<dbReference type="KEGG" id="salk:FBQ74_14400"/>
<protein>
    <submittedName>
        <fullName evidence="1">Uncharacterized protein</fullName>
    </submittedName>
</protein>
<keyword evidence="2" id="KW-1185">Reference proteome</keyword>
<dbReference type="EMBL" id="CP039852">
    <property type="protein sequence ID" value="QCZ94584.1"/>
    <property type="molecule type" value="Genomic_DNA"/>
</dbReference>